<dbReference type="EMBL" id="FNOK01000093">
    <property type="protein sequence ID" value="SDZ53772.1"/>
    <property type="molecule type" value="Genomic_DNA"/>
</dbReference>
<accession>A0A1H3TUI8</accession>
<evidence type="ECO:0000313" key="3">
    <source>
        <dbReference type="Proteomes" id="UP000199529"/>
    </source>
</evidence>
<evidence type="ECO:0000259" key="1">
    <source>
        <dbReference type="Pfam" id="PF01710"/>
    </source>
</evidence>
<keyword evidence="3" id="KW-1185">Reference proteome</keyword>
<dbReference type="Proteomes" id="UP000199529">
    <property type="component" value="Unassembled WGS sequence"/>
</dbReference>
<protein>
    <submittedName>
        <fullName evidence="2">Transposase</fullName>
    </submittedName>
</protein>
<dbReference type="Pfam" id="PF01710">
    <property type="entry name" value="HTH_Tnp_IS630"/>
    <property type="match status" value="1"/>
</dbReference>
<name>A0A1H3TUI8_9PSEU</name>
<proteinExistence type="predicted"/>
<reference evidence="3" key="1">
    <citation type="submission" date="2016-10" db="EMBL/GenBank/DDBJ databases">
        <authorList>
            <person name="Varghese N."/>
            <person name="Submissions S."/>
        </authorList>
    </citation>
    <scope>NUCLEOTIDE SEQUENCE [LARGE SCALE GENOMIC DNA]</scope>
    <source>
        <strain evidence="3">CGMCC 4.3530</strain>
    </source>
</reference>
<dbReference type="AlphaFoldDB" id="A0A1H3TUI8"/>
<dbReference type="InterPro" id="IPR002622">
    <property type="entry name" value="Transposase_14"/>
</dbReference>
<sequence length="45" mass="4915">MVDVKRLSPASQEDLRRRVVAAVESGRTQAEVAETFGVGLRSVSR</sequence>
<dbReference type="InterPro" id="IPR009057">
    <property type="entry name" value="Homeodomain-like_sf"/>
</dbReference>
<gene>
    <name evidence="2" type="ORF">SAMN05216215_10931</name>
</gene>
<organism evidence="2 3">
    <name type="scientific">Saccharopolyspora shandongensis</name>
    <dbReference type="NCBI Taxonomy" id="418495"/>
    <lineage>
        <taxon>Bacteria</taxon>
        <taxon>Bacillati</taxon>
        <taxon>Actinomycetota</taxon>
        <taxon>Actinomycetes</taxon>
        <taxon>Pseudonocardiales</taxon>
        <taxon>Pseudonocardiaceae</taxon>
        <taxon>Saccharopolyspora</taxon>
    </lineage>
</organism>
<feature type="domain" description="Transposase Synechocystis PCC 6803" evidence="1">
    <location>
        <begin position="11"/>
        <end position="44"/>
    </location>
</feature>
<feature type="non-terminal residue" evidence="2">
    <location>
        <position position="45"/>
    </location>
</feature>
<evidence type="ECO:0000313" key="2">
    <source>
        <dbReference type="EMBL" id="SDZ53772.1"/>
    </source>
</evidence>
<dbReference type="SUPFAM" id="SSF46689">
    <property type="entry name" value="Homeodomain-like"/>
    <property type="match status" value="1"/>
</dbReference>